<feature type="coiled-coil region" evidence="1">
    <location>
        <begin position="125"/>
        <end position="152"/>
    </location>
</feature>
<reference evidence="3" key="1">
    <citation type="journal article" date="2019" name="Sci. Rep.">
        <title>Draft genome of Tanacetum cinerariifolium, the natural source of mosquito coil.</title>
        <authorList>
            <person name="Yamashiro T."/>
            <person name="Shiraishi A."/>
            <person name="Satake H."/>
            <person name="Nakayama K."/>
        </authorList>
    </citation>
    <scope>NUCLEOTIDE SEQUENCE</scope>
</reference>
<feature type="compositionally biased region" description="Pro residues" evidence="2">
    <location>
        <begin position="255"/>
        <end position="272"/>
    </location>
</feature>
<dbReference type="AlphaFoldDB" id="A0A6L2JGZ4"/>
<feature type="compositionally biased region" description="Pro residues" evidence="2">
    <location>
        <begin position="290"/>
        <end position="299"/>
    </location>
</feature>
<comment type="caution">
    <text evidence="3">The sequence shown here is derived from an EMBL/GenBank/DDBJ whole genome shotgun (WGS) entry which is preliminary data.</text>
</comment>
<accession>A0A6L2JGZ4</accession>
<feature type="compositionally biased region" description="Polar residues" evidence="2">
    <location>
        <begin position="325"/>
        <end position="341"/>
    </location>
</feature>
<name>A0A6L2JGZ4_TANCI</name>
<evidence type="ECO:0000256" key="2">
    <source>
        <dbReference type="SAM" id="MobiDB-lite"/>
    </source>
</evidence>
<protein>
    <submittedName>
        <fullName evidence="3">Uncharacterized protein</fullName>
    </submittedName>
</protein>
<sequence>MDEGFTRRDLVFSTTPYERPIMTKQLQEPASFGNLFFSNKPLEADNDKATAETEAESMVSVTIQQDTSSIPPMTTLIINLTSRPKSPKVYQLLKATAIETTTTTIPPPPSQAQQSTTDSMLMKRIGELEHVMANLIQDNKQLEQRLDSHGARLYTLEHLDIPHQVSKVIDKVVTDAIDWAMQALLRNRFSDLLEADMKEILHQRMWETDSYKTHKDHMQLYEALEKSMNYDHSEELLKDMAEARKKKKKRRDSPKTPPVSPPHQPPPLPLPTGPSRASGSPRASGSSQVSPPPPPPPSNNPEGQSKGSAAPSSSKTAASAKYQAWTTTDTRLGPSISFTPTDLQMDDDMALDAQAQSSDDEDIGNARIPKVNLRQDLWKPLEEERPATPKHVWSIMSSDVPVPKNNWASALASTYSSPPKDSLLAHNVSKPLPLGGPPGQVTIQSDFFFNKDLEYLRYGSKGSRPALSISKMKAAYYPDVGLEQMVPDQMWIDEEYKYDIAAMYGISHWWFQRQRFYIDRHTSKDYMKKIVLHRADLNKQVIAERDFKYLYPSDFEDLYLLNLQGHLNHLPPKDKKILTTAVNLWTRHLVIRQRVEDFQLGIESYQTQLNFTKPRWVPRASNTSTTTR</sequence>
<proteinExistence type="predicted"/>
<gene>
    <name evidence="3" type="ORF">Tci_008007</name>
</gene>
<feature type="region of interest" description="Disordered" evidence="2">
    <location>
        <begin position="243"/>
        <end position="342"/>
    </location>
</feature>
<feature type="compositionally biased region" description="Low complexity" evidence="2">
    <location>
        <begin position="305"/>
        <end position="324"/>
    </location>
</feature>
<organism evidence="3">
    <name type="scientific">Tanacetum cinerariifolium</name>
    <name type="common">Dalmatian daisy</name>
    <name type="synonym">Chrysanthemum cinerariifolium</name>
    <dbReference type="NCBI Taxonomy" id="118510"/>
    <lineage>
        <taxon>Eukaryota</taxon>
        <taxon>Viridiplantae</taxon>
        <taxon>Streptophyta</taxon>
        <taxon>Embryophyta</taxon>
        <taxon>Tracheophyta</taxon>
        <taxon>Spermatophyta</taxon>
        <taxon>Magnoliopsida</taxon>
        <taxon>eudicotyledons</taxon>
        <taxon>Gunneridae</taxon>
        <taxon>Pentapetalae</taxon>
        <taxon>asterids</taxon>
        <taxon>campanulids</taxon>
        <taxon>Asterales</taxon>
        <taxon>Asteraceae</taxon>
        <taxon>Asteroideae</taxon>
        <taxon>Anthemideae</taxon>
        <taxon>Anthemidinae</taxon>
        <taxon>Tanacetum</taxon>
    </lineage>
</organism>
<dbReference type="EMBL" id="BKCJ010000761">
    <property type="protein sequence ID" value="GEU36029.1"/>
    <property type="molecule type" value="Genomic_DNA"/>
</dbReference>
<evidence type="ECO:0000313" key="3">
    <source>
        <dbReference type="EMBL" id="GEU36029.1"/>
    </source>
</evidence>
<evidence type="ECO:0000256" key="1">
    <source>
        <dbReference type="SAM" id="Coils"/>
    </source>
</evidence>
<keyword evidence="1" id="KW-0175">Coiled coil</keyword>
<feature type="compositionally biased region" description="Low complexity" evidence="2">
    <location>
        <begin position="273"/>
        <end position="287"/>
    </location>
</feature>